<dbReference type="OrthoDB" id="197869at2"/>
<sequence>MKYIILAFTALGLSLSSMSVFSVDLKVSGYGSITMGKTIGGEKDAGGEVEYIADFYDVGLYDEGVDFRPESIFAVQGEMILSSDLSVVAQLVGKGTDDFSPEFDWYYAKYKLTNESSIMAGRRNIPMYYFSEFMEVGFAYPWVRPPSNLYWWQITQFNGVTYSYNFLLGDGDYANTISVFGGGEDSENNKEMTYYNSLGFYGNPDGRVGDADHTDESWENIIGLNWKVSHDYFDVRLSAFTHDFVRDIHYVNNTPANAAHYDASMPEIGKTHYETKQTFIGLGGAIYLSPFTLYFDYNHVSRDDTAKTVYPTYFLSLVYEIGKWQPFIGYSKADHTTQATDDLEEHRLISAGVRYNVLENAAIKIQYDNFVDQGDQATGWDYHNDAEHLAISLDFVF</sequence>
<dbReference type="AlphaFoldDB" id="Q12K89"/>
<dbReference type="SUPFAM" id="SSF56935">
    <property type="entry name" value="Porins"/>
    <property type="match status" value="1"/>
</dbReference>
<accession>Q12K89</accession>
<dbReference type="eggNOG" id="COG3203">
    <property type="taxonomic scope" value="Bacteria"/>
</dbReference>
<proteinExistence type="predicted"/>
<feature type="signal peptide" evidence="1">
    <location>
        <begin position="1"/>
        <end position="22"/>
    </location>
</feature>
<dbReference type="Gene3D" id="2.40.160.10">
    <property type="entry name" value="Porin"/>
    <property type="match status" value="1"/>
</dbReference>
<organism evidence="2 3">
    <name type="scientific">Shewanella denitrificans (strain OS217 / ATCC BAA-1090 / DSM 15013)</name>
    <dbReference type="NCBI Taxonomy" id="318161"/>
    <lineage>
        <taxon>Bacteria</taxon>
        <taxon>Pseudomonadati</taxon>
        <taxon>Pseudomonadota</taxon>
        <taxon>Gammaproteobacteria</taxon>
        <taxon>Alteromonadales</taxon>
        <taxon>Shewanellaceae</taxon>
        <taxon>Shewanella</taxon>
    </lineage>
</organism>
<dbReference type="KEGG" id="sdn:Sden_2858"/>
<dbReference type="InterPro" id="IPR023614">
    <property type="entry name" value="Porin_dom_sf"/>
</dbReference>
<evidence type="ECO:0000313" key="3">
    <source>
        <dbReference type="Proteomes" id="UP000001982"/>
    </source>
</evidence>
<name>Q12K89_SHEDO</name>
<dbReference type="Proteomes" id="UP000001982">
    <property type="component" value="Chromosome"/>
</dbReference>
<dbReference type="HOGENOM" id="CLU_036480_0_0_6"/>
<evidence type="ECO:0008006" key="4">
    <source>
        <dbReference type="Google" id="ProtNLM"/>
    </source>
</evidence>
<evidence type="ECO:0000313" key="2">
    <source>
        <dbReference type="EMBL" id="ABE56137.1"/>
    </source>
</evidence>
<evidence type="ECO:0000256" key="1">
    <source>
        <dbReference type="SAM" id="SignalP"/>
    </source>
</evidence>
<gene>
    <name evidence="2" type="ordered locus">Sden_2858</name>
</gene>
<feature type="chain" id="PRO_5004181480" description="Porin domain-containing protein" evidence="1">
    <location>
        <begin position="23"/>
        <end position="397"/>
    </location>
</feature>
<reference evidence="2 3" key="1">
    <citation type="submission" date="2006-03" db="EMBL/GenBank/DDBJ databases">
        <title>Complete sequence of Shewanella denitrificans OS217.</title>
        <authorList>
            <consortium name="US DOE Joint Genome Institute"/>
            <person name="Copeland A."/>
            <person name="Lucas S."/>
            <person name="Lapidus A."/>
            <person name="Barry K."/>
            <person name="Detter J.C."/>
            <person name="Glavina del Rio T."/>
            <person name="Hammon N."/>
            <person name="Israni S."/>
            <person name="Dalin E."/>
            <person name="Tice H."/>
            <person name="Pitluck S."/>
            <person name="Brettin T."/>
            <person name="Bruce D."/>
            <person name="Han C."/>
            <person name="Tapia R."/>
            <person name="Gilna P."/>
            <person name="Kiss H."/>
            <person name="Schmutz J."/>
            <person name="Larimer F."/>
            <person name="Land M."/>
            <person name="Hauser L."/>
            <person name="Kyrpides N."/>
            <person name="Lykidis A."/>
            <person name="Richardson P."/>
        </authorList>
    </citation>
    <scope>NUCLEOTIDE SEQUENCE [LARGE SCALE GENOMIC DNA]</scope>
    <source>
        <strain evidence="3">OS217 / ATCC BAA-1090 / DSM 15013</strain>
    </source>
</reference>
<protein>
    <recommendedName>
        <fullName evidence="4">Porin domain-containing protein</fullName>
    </recommendedName>
</protein>
<keyword evidence="1" id="KW-0732">Signal</keyword>
<dbReference type="EMBL" id="CP000302">
    <property type="protein sequence ID" value="ABE56137.1"/>
    <property type="molecule type" value="Genomic_DNA"/>
</dbReference>
<dbReference type="RefSeq" id="WP_011497286.1">
    <property type="nucleotide sequence ID" value="NC_007954.1"/>
</dbReference>
<dbReference type="STRING" id="318161.Sden_2858"/>
<keyword evidence="3" id="KW-1185">Reference proteome</keyword>